<reference evidence="1 2" key="1">
    <citation type="journal article" date="2016" name="Genome Announc.">
        <title>Draft Genome Sequence of the Anaerobic Ammonium-Oxidizing Bacterium 'Candidatus Brocadia sp. 40'.</title>
        <authorList>
            <person name="Ali M."/>
            <person name="Haroon M.F."/>
            <person name="Narita Y."/>
            <person name="Zhang L."/>
            <person name="Rangel Shaw D."/>
            <person name="Okabe S."/>
            <person name="Saikaly P.E."/>
        </authorList>
    </citation>
    <scope>NUCLEOTIDE SEQUENCE [LARGE SCALE GENOMIC DNA]</scope>
    <source>
        <strain evidence="1 2">40</strain>
    </source>
</reference>
<accession>A0A1V6LXF5</accession>
<sequence>MCDVGGHISSDMITWQCACCGAAIKDSADTVEGLCDLGICLSCRNTPDEWMEFVREEWEEGICVDCLSPCALKR</sequence>
<dbReference type="RefSeq" id="WP_070068015.1">
    <property type="nucleotide sequence ID" value="NZ_MJUW02000115.1"/>
</dbReference>
<organism evidence="1 2">
    <name type="scientific">Candidatus Brocadia sapporoensis</name>
    <dbReference type="NCBI Taxonomy" id="392547"/>
    <lineage>
        <taxon>Bacteria</taxon>
        <taxon>Pseudomonadati</taxon>
        <taxon>Planctomycetota</taxon>
        <taxon>Candidatus Brocadiia</taxon>
        <taxon>Candidatus Brocadiales</taxon>
        <taxon>Candidatus Brocadiaceae</taxon>
        <taxon>Candidatus Brocadia</taxon>
    </lineage>
</organism>
<proteinExistence type="predicted"/>
<dbReference type="Proteomes" id="UP000242219">
    <property type="component" value="Unassembled WGS sequence"/>
</dbReference>
<name>A0A1V6LXF5_9BACT</name>
<protein>
    <submittedName>
        <fullName evidence="1">Uncharacterized protein</fullName>
    </submittedName>
</protein>
<keyword evidence="2" id="KW-1185">Reference proteome</keyword>
<comment type="caution">
    <text evidence="1">The sequence shown here is derived from an EMBL/GenBank/DDBJ whole genome shotgun (WGS) entry which is preliminary data.</text>
</comment>
<dbReference type="EMBL" id="MJUW02000115">
    <property type="protein sequence ID" value="OQD44813.1"/>
    <property type="molecule type" value="Genomic_DNA"/>
</dbReference>
<evidence type="ECO:0000313" key="1">
    <source>
        <dbReference type="EMBL" id="OQD44813.1"/>
    </source>
</evidence>
<gene>
    <name evidence="1" type="ORF">BIY37_11710</name>
</gene>
<dbReference type="AlphaFoldDB" id="A0A1V6LXF5"/>
<evidence type="ECO:0000313" key="2">
    <source>
        <dbReference type="Proteomes" id="UP000242219"/>
    </source>
</evidence>